<dbReference type="PANTHER" id="PTHR35499:SF4">
    <property type="entry name" value="ALC-INTERACTING PROTEIN 1"/>
    <property type="match status" value="1"/>
</dbReference>
<dbReference type="Pfam" id="PF14383">
    <property type="entry name" value="VARLMGL"/>
    <property type="match status" value="1"/>
</dbReference>
<protein>
    <recommendedName>
        <fullName evidence="1">DUF3741 domain-containing protein</fullName>
    </recommendedName>
</protein>
<sequence>MPESREINSTKCFAAVLSRLLCSGGLPTHPSDQLIEPKIEKFEFPAKPEEIAKRISTPGVVARLMGLESFPASSQYKERKLEDFFRSRSVNSIDFLSHFDLAKPRNHRRVRTSVSFREGATDDFASLILLFEDGKIEEEMRGGRVPNGGKIEDKRKSVYGKNVEIKEKKISVSLKKNDLEGKGRAHSKERRPLSNRIECEEKVKKKKKTTKKIDVKKIHPQGTGPEVARVARPKRHPPLQTANPRTQSSCSNTSFSDKLEMRVIATEKNEGEILTIGGDFCYKKMVEEICMLTETSVRENWIYGMELKFEIFEEMCQQFGQDILEVLLTQLVHELILYFGKNEIRIY</sequence>
<reference evidence="2 3" key="1">
    <citation type="submission" date="2024-06" db="EMBL/GenBank/DDBJ databases">
        <title>A chromosome level genome sequence of Diviner's sage (Salvia divinorum).</title>
        <authorList>
            <person name="Ford S.A."/>
            <person name="Ro D.-K."/>
            <person name="Ness R.W."/>
            <person name="Phillips M.A."/>
        </authorList>
    </citation>
    <scope>NUCLEOTIDE SEQUENCE [LARGE SCALE GENOMIC DNA]</scope>
    <source>
        <strain evidence="2">SAF-2024a</strain>
        <tissue evidence="2">Leaf</tissue>
    </source>
</reference>
<name>A0ABD1G5X6_SALDI</name>
<dbReference type="InterPro" id="IPR032795">
    <property type="entry name" value="DUF3741-assoc"/>
</dbReference>
<dbReference type="EMBL" id="JBEAFC010000009">
    <property type="protein sequence ID" value="KAL1539520.1"/>
    <property type="molecule type" value="Genomic_DNA"/>
</dbReference>
<evidence type="ECO:0000313" key="2">
    <source>
        <dbReference type="EMBL" id="KAL1539520.1"/>
    </source>
</evidence>
<comment type="caution">
    <text evidence="2">The sequence shown here is derived from an EMBL/GenBank/DDBJ whole genome shotgun (WGS) entry which is preliminary data.</text>
</comment>
<dbReference type="AlphaFoldDB" id="A0ABD1G5X6"/>
<gene>
    <name evidence="2" type="ORF">AAHA92_23993</name>
</gene>
<feature type="domain" description="DUF3741" evidence="1">
    <location>
        <begin position="55"/>
        <end position="74"/>
    </location>
</feature>
<keyword evidence="3" id="KW-1185">Reference proteome</keyword>
<proteinExistence type="predicted"/>
<dbReference type="Proteomes" id="UP001567538">
    <property type="component" value="Unassembled WGS sequence"/>
</dbReference>
<accession>A0ABD1G5X6</accession>
<evidence type="ECO:0000313" key="3">
    <source>
        <dbReference type="Proteomes" id="UP001567538"/>
    </source>
</evidence>
<evidence type="ECO:0000259" key="1">
    <source>
        <dbReference type="Pfam" id="PF14383"/>
    </source>
</evidence>
<organism evidence="2 3">
    <name type="scientific">Salvia divinorum</name>
    <name type="common">Maria pastora</name>
    <name type="synonym">Diviner's sage</name>
    <dbReference type="NCBI Taxonomy" id="28513"/>
    <lineage>
        <taxon>Eukaryota</taxon>
        <taxon>Viridiplantae</taxon>
        <taxon>Streptophyta</taxon>
        <taxon>Embryophyta</taxon>
        <taxon>Tracheophyta</taxon>
        <taxon>Spermatophyta</taxon>
        <taxon>Magnoliopsida</taxon>
        <taxon>eudicotyledons</taxon>
        <taxon>Gunneridae</taxon>
        <taxon>Pentapetalae</taxon>
        <taxon>asterids</taxon>
        <taxon>lamiids</taxon>
        <taxon>Lamiales</taxon>
        <taxon>Lamiaceae</taxon>
        <taxon>Nepetoideae</taxon>
        <taxon>Mentheae</taxon>
        <taxon>Salviinae</taxon>
        <taxon>Salvia</taxon>
        <taxon>Salvia subgen. Calosphace</taxon>
    </lineage>
</organism>
<dbReference type="PANTHER" id="PTHR35499">
    <property type="entry name" value="OS05G0128300 PROTEIN"/>
    <property type="match status" value="1"/>
</dbReference>